<sequence length="62" mass="6936">MIILVDLGALFVSVPHYLVVVGFDGEGFYAHTGYEEMKFYPSQGLDKIWGRMGRVGLVVYPP</sequence>
<dbReference type="EMBL" id="CP007028">
    <property type="protein sequence ID" value="AHE95574.1"/>
    <property type="molecule type" value="Genomic_DNA"/>
</dbReference>
<name>W0DAP0_9AQUI</name>
<proteinExistence type="predicted"/>
<dbReference type="AlphaFoldDB" id="W0DAP0"/>
<accession>W0DAP0</accession>
<evidence type="ECO:0000313" key="2">
    <source>
        <dbReference type="Proteomes" id="UP000018914"/>
    </source>
</evidence>
<evidence type="ECO:0000313" key="1">
    <source>
        <dbReference type="EMBL" id="AHE95574.1"/>
    </source>
</evidence>
<dbReference type="Proteomes" id="UP000018914">
    <property type="component" value="Chromosome"/>
</dbReference>
<keyword evidence="2" id="KW-1185">Reference proteome</keyword>
<organism evidence="2">
    <name type="scientific">Thermocrinis ruber</name>
    <dbReference type="NCBI Taxonomy" id="75906"/>
    <lineage>
        <taxon>Bacteria</taxon>
        <taxon>Pseudomonadati</taxon>
        <taxon>Aquificota</taxon>
        <taxon>Aquificia</taxon>
        <taxon>Aquificales</taxon>
        <taxon>Aquificaceae</taxon>
        <taxon>Thermocrinis</taxon>
    </lineage>
</organism>
<gene>
    <name evidence="1" type="ORF">THERU_01600</name>
</gene>
<dbReference type="eggNOG" id="COG3271">
    <property type="taxonomic scope" value="Bacteria"/>
</dbReference>
<dbReference type="HOGENOM" id="CLU_2902858_0_0_0"/>
<reference evidence="1 2" key="1">
    <citation type="submission" date="2013-12" db="EMBL/GenBank/DDBJ databases">
        <authorList>
            <consortium name="DOE Joint Genome Institute"/>
            <person name="Eisen J."/>
            <person name="Huntemann M."/>
            <person name="Han J."/>
            <person name="Chen A."/>
            <person name="Kyrpides N."/>
            <person name="Mavromatis K."/>
            <person name="Markowitz V."/>
            <person name="Palaniappan K."/>
            <person name="Ivanova N."/>
            <person name="Schaumberg A."/>
            <person name="Pati A."/>
            <person name="Liolios K."/>
            <person name="Nordberg H.P."/>
            <person name="Cantor M.N."/>
            <person name="Hua S.X."/>
            <person name="Woyke T."/>
        </authorList>
    </citation>
    <scope>NUCLEOTIDE SEQUENCE [LARGE SCALE GENOMIC DNA]</scope>
    <source>
        <strain evidence="1 2">DSM 23557</strain>
    </source>
</reference>
<protein>
    <submittedName>
        <fullName evidence="1">Peptidase C39</fullName>
    </submittedName>
</protein>
<dbReference type="KEGG" id="trd:THERU_01600"/>